<evidence type="ECO:0000313" key="3">
    <source>
        <dbReference type="Proteomes" id="UP001203852"/>
    </source>
</evidence>
<dbReference type="EMBL" id="MU404359">
    <property type="protein sequence ID" value="KAI1610119.1"/>
    <property type="molecule type" value="Genomic_DNA"/>
</dbReference>
<sequence length="214" mass="25420">MALLRRRDTVDLKTRVLELHFAQRVKTHRVRQQFGVPITRQINDLSQLESIESDLPNPKSKHYLKRARIILLRRRYLGRPEALPRLLYVERHTSNCGTIFPPRPEFFYEVGAPDPHRYHWTDRIPPREGAAPEWYQGQTRTGPKSHKPRTYSNSSPVGMLWRKRAGLRMAYRAEKSAFDSFKQRAESRALERVWQRKRQSSFKWVLSKTKSQLM</sequence>
<evidence type="ECO:0000313" key="2">
    <source>
        <dbReference type="EMBL" id="KAI1610119.1"/>
    </source>
</evidence>
<feature type="region of interest" description="Disordered" evidence="1">
    <location>
        <begin position="129"/>
        <end position="155"/>
    </location>
</feature>
<protein>
    <submittedName>
        <fullName evidence="2">Uncharacterized protein</fullName>
    </submittedName>
</protein>
<dbReference type="Proteomes" id="UP001203852">
    <property type="component" value="Unassembled WGS sequence"/>
</dbReference>
<name>A0AAN6IC00_9EURO</name>
<proteinExistence type="predicted"/>
<organism evidence="2 3">
    <name type="scientific">Exophiala viscosa</name>
    <dbReference type="NCBI Taxonomy" id="2486360"/>
    <lineage>
        <taxon>Eukaryota</taxon>
        <taxon>Fungi</taxon>
        <taxon>Dikarya</taxon>
        <taxon>Ascomycota</taxon>
        <taxon>Pezizomycotina</taxon>
        <taxon>Eurotiomycetes</taxon>
        <taxon>Chaetothyriomycetidae</taxon>
        <taxon>Chaetothyriales</taxon>
        <taxon>Herpotrichiellaceae</taxon>
        <taxon>Exophiala</taxon>
    </lineage>
</organism>
<evidence type="ECO:0000256" key="1">
    <source>
        <dbReference type="SAM" id="MobiDB-lite"/>
    </source>
</evidence>
<comment type="caution">
    <text evidence="2">The sequence shown here is derived from an EMBL/GenBank/DDBJ whole genome shotgun (WGS) entry which is preliminary data.</text>
</comment>
<gene>
    <name evidence="2" type="ORF">EDD36DRAFT_64615</name>
</gene>
<reference evidence="2" key="1">
    <citation type="journal article" date="2022" name="bioRxiv">
        <title>Deciphering the potential niche of two novel black yeast fungi from a biological soil crust based on their genomes, phenotypes, and melanin regulation.</title>
        <authorList>
            <consortium name="DOE Joint Genome Institute"/>
            <person name="Carr E.C."/>
            <person name="Barton Q."/>
            <person name="Grambo S."/>
            <person name="Sullivan M."/>
            <person name="Renfro C.M."/>
            <person name="Kuo A."/>
            <person name="Pangilinan J."/>
            <person name="Lipzen A."/>
            <person name="Keymanesh K."/>
            <person name="Savage E."/>
            <person name="Barry K."/>
            <person name="Grigoriev I.V."/>
            <person name="Riekhof W.R."/>
            <person name="Harris S.S."/>
        </authorList>
    </citation>
    <scope>NUCLEOTIDE SEQUENCE</scope>
    <source>
        <strain evidence="2">JF 03-4F</strain>
    </source>
</reference>
<accession>A0AAN6IC00</accession>
<keyword evidence="3" id="KW-1185">Reference proteome</keyword>
<dbReference type="AlphaFoldDB" id="A0AAN6IC00"/>